<dbReference type="Pfam" id="PF00732">
    <property type="entry name" value="GMC_oxred_N"/>
    <property type="match status" value="1"/>
</dbReference>
<evidence type="ECO:0000256" key="5">
    <source>
        <dbReference type="RuleBase" id="RU003968"/>
    </source>
</evidence>
<dbReference type="Proteomes" id="UP001529369">
    <property type="component" value="Unassembled WGS sequence"/>
</dbReference>
<dbReference type="SUPFAM" id="SSF54373">
    <property type="entry name" value="FAD-linked reductases, C-terminal domain"/>
    <property type="match status" value="1"/>
</dbReference>
<dbReference type="InterPro" id="IPR007867">
    <property type="entry name" value="GMC_OxRtase_C"/>
</dbReference>
<dbReference type="PANTHER" id="PTHR11552:SF147">
    <property type="entry name" value="CHOLINE DEHYDROGENASE, MITOCHONDRIAL"/>
    <property type="match status" value="1"/>
</dbReference>
<dbReference type="RefSeq" id="WP_290319030.1">
    <property type="nucleotide sequence ID" value="NZ_JAUFPN010000184.1"/>
</dbReference>
<sequence>MVYDTIIVGGGSAGSVLANRLSARSSHQVLLCEAGQDTPHGKVPPEILDSYPGTVYFDPRFHWNALRVQTQVVQHNAPEATRPPLRKYEQARVLGGGSSINGQLANRGAPWDYDEWEQRGATGWNWESCLPYFRKVERDMDFTGPFHGNEGRIPVRRIFQDLWNPHAKAAAAAFEAAGYPYLADQNGEFKEGHFPITISNAYDRRVSAAIGYLDPATRQRENLTISTSTTVEALLFEGSQCTGIRARVAGRLQEFHAKEVILSCGAIHSPAHLMRAGIGPVGHLKEMGIEVRAALPGVGQGLMDHPSISLSAFIHPEARMRDLTRRHILVGMRYSSGIGEAPPCDMFVAAASKSAWHAVGEQVSAMVLFVNKTFSETGQVRLASRSVADEPQVEFNLLSDRRDMERLMDGFRRLGAMHLSGPLTEVTSNPFPASYTDRVRKIGVVNTKNRLITKAVAALLDGPASLRKALIEKVIVEGYRFEEVMADDDAAEAFIRGAVIGVWHASCSCRMGAEGDPMAVVDPAGRVRGIDGLRVVDASIFPVVPCANTNFPTLMTAEKMADAIIAGH</sequence>
<comment type="caution">
    <text evidence="7">The sequence shown here is derived from an EMBL/GenBank/DDBJ whole genome shotgun (WGS) entry which is preliminary data.</text>
</comment>
<evidence type="ECO:0000256" key="4">
    <source>
        <dbReference type="ARBA" id="ARBA00022827"/>
    </source>
</evidence>
<organism evidence="7 8">
    <name type="scientific">Paeniroseomonas aquatica</name>
    <dbReference type="NCBI Taxonomy" id="373043"/>
    <lineage>
        <taxon>Bacteria</taxon>
        <taxon>Pseudomonadati</taxon>
        <taxon>Pseudomonadota</taxon>
        <taxon>Alphaproteobacteria</taxon>
        <taxon>Acetobacterales</taxon>
        <taxon>Acetobacteraceae</taxon>
        <taxon>Paeniroseomonas</taxon>
    </lineage>
</organism>
<evidence type="ECO:0000256" key="2">
    <source>
        <dbReference type="ARBA" id="ARBA00010790"/>
    </source>
</evidence>
<comment type="similarity">
    <text evidence="2 5">Belongs to the GMC oxidoreductase family.</text>
</comment>
<evidence type="ECO:0000256" key="3">
    <source>
        <dbReference type="ARBA" id="ARBA00022630"/>
    </source>
</evidence>
<evidence type="ECO:0000313" key="7">
    <source>
        <dbReference type="EMBL" id="MDN3567029.1"/>
    </source>
</evidence>
<evidence type="ECO:0000259" key="6">
    <source>
        <dbReference type="PROSITE" id="PS00623"/>
    </source>
</evidence>
<gene>
    <name evidence="7" type="ORF">QWZ14_21835</name>
</gene>
<name>A0ABT8ACH1_9PROT</name>
<dbReference type="InterPro" id="IPR012132">
    <property type="entry name" value="GMC_OxRdtase"/>
</dbReference>
<dbReference type="PROSITE" id="PS00623">
    <property type="entry name" value="GMC_OXRED_1"/>
    <property type="match status" value="1"/>
</dbReference>
<dbReference type="PANTHER" id="PTHR11552">
    <property type="entry name" value="GLUCOSE-METHANOL-CHOLINE GMC OXIDOREDUCTASE"/>
    <property type="match status" value="1"/>
</dbReference>
<reference evidence="8" key="1">
    <citation type="journal article" date="2019" name="Int. J. Syst. Evol. Microbiol.">
        <title>The Global Catalogue of Microorganisms (GCM) 10K type strain sequencing project: providing services to taxonomists for standard genome sequencing and annotation.</title>
        <authorList>
            <consortium name="The Broad Institute Genomics Platform"/>
            <consortium name="The Broad Institute Genome Sequencing Center for Infectious Disease"/>
            <person name="Wu L."/>
            <person name="Ma J."/>
        </authorList>
    </citation>
    <scope>NUCLEOTIDE SEQUENCE [LARGE SCALE GENOMIC DNA]</scope>
    <source>
        <strain evidence="8">CECT 7131</strain>
    </source>
</reference>
<keyword evidence="3 5" id="KW-0285">Flavoprotein</keyword>
<keyword evidence="8" id="KW-1185">Reference proteome</keyword>
<comment type="cofactor">
    <cofactor evidence="1">
        <name>FAD</name>
        <dbReference type="ChEBI" id="CHEBI:57692"/>
    </cofactor>
</comment>
<dbReference type="InterPro" id="IPR036188">
    <property type="entry name" value="FAD/NAD-bd_sf"/>
</dbReference>
<dbReference type="Gene3D" id="3.30.410.40">
    <property type="match status" value="1"/>
</dbReference>
<accession>A0ABT8ACH1</accession>
<keyword evidence="4 5" id="KW-0274">FAD</keyword>
<proteinExistence type="inferred from homology"/>
<protein>
    <submittedName>
        <fullName evidence="7">GMC family oxidoreductase N-terminal domain-containing protein</fullName>
    </submittedName>
</protein>
<evidence type="ECO:0000313" key="8">
    <source>
        <dbReference type="Proteomes" id="UP001529369"/>
    </source>
</evidence>
<dbReference type="SUPFAM" id="SSF51905">
    <property type="entry name" value="FAD/NAD(P)-binding domain"/>
    <property type="match status" value="1"/>
</dbReference>
<dbReference type="Pfam" id="PF05199">
    <property type="entry name" value="GMC_oxred_C"/>
    <property type="match status" value="1"/>
</dbReference>
<dbReference type="EMBL" id="JAUFPN010000184">
    <property type="protein sequence ID" value="MDN3567029.1"/>
    <property type="molecule type" value="Genomic_DNA"/>
</dbReference>
<dbReference type="InterPro" id="IPR000172">
    <property type="entry name" value="GMC_OxRdtase_N"/>
</dbReference>
<feature type="domain" description="Glucose-methanol-choline oxidoreductase N-terminal" evidence="6">
    <location>
        <begin position="91"/>
        <end position="114"/>
    </location>
</feature>
<dbReference type="PIRSF" id="PIRSF000137">
    <property type="entry name" value="Alcohol_oxidase"/>
    <property type="match status" value="1"/>
</dbReference>
<evidence type="ECO:0000256" key="1">
    <source>
        <dbReference type="ARBA" id="ARBA00001974"/>
    </source>
</evidence>
<dbReference type="Gene3D" id="3.50.50.60">
    <property type="entry name" value="FAD/NAD(P)-binding domain"/>
    <property type="match status" value="2"/>
</dbReference>